<accession>A0A180GLW5</accession>
<proteinExistence type="predicted"/>
<reference evidence="2" key="4">
    <citation type="submission" date="2025-05" db="UniProtKB">
        <authorList>
            <consortium name="EnsemblFungi"/>
        </authorList>
    </citation>
    <scope>IDENTIFICATION</scope>
    <source>
        <strain evidence="2">isolate 1-1 / race 1 (BBBD)</strain>
    </source>
</reference>
<keyword evidence="3" id="KW-1185">Reference proteome</keyword>
<evidence type="ECO:0000313" key="2">
    <source>
        <dbReference type="EnsemblFungi" id="PTTG_27352-t43_1-p1"/>
    </source>
</evidence>
<dbReference type="Proteomes" id="UP000005240">
    <property type="component" value="Unassembled WGS sequence"/>
</dbReference>
<gene>
    <name evidence="1" type="ORF">PTTG_27352</name>
</gene>
<reference evidence="1" key="1">
    <citation type="submission" date="2009-11" db="EMBL/GenBank/DDBJ databases">
        <authorList>
            <consortium name="The Broad Institute Genome Sequencing Platform"/>
            <person name="Ward D."/>
            <person name="Feldgarden M."/>
            <person name="Earl A."/>
            <person name="Young S.K."/>
            <person name="Zeng Q."/>
            <person name="Koehrsen M."/>
            <person name="Alvarado L."/>
            <person name="Berlin A."/>
            <person name="Bochicchio J."/>
            <person name="Borenstein D."/>
            <person name="Chapman S.B."/>
            <person name="Chen Z."/>
            <person name="Engels R."/>
            <person name="Freedman E."/>
            <person name="Gellesch M."/>
            <person name="Goldberg J."/>
            <person name="Griggs A."/>
            <person name="Gujja S."/>
            <person name="Heilman E."/>
            <person name="Heiman D."/>
            <person name="Hepburn T."/>
            <person name="Howarth C."/>
            <person name="Jen D."/>
            <person name="Larson L."/>
            <person name="Lewis B."/>
            <person name="Mehta T."/>
            <person name="Park D."/>
            <person name="Pearson M."/>
            <person name="Roberts A."/>
            <person name="Saif S."/>
            <person name="Shea T."/>
            <person name="Shenoy N."/>
            <person name="Sisk P."/>
            <person name="Stolte C."/>
            <person name="Sykes S."/>
            <person name="Thomson T."/>
            <person name="Walk T."/>
            <person name="White J."/>
            <person name="Yandava C."/>
            <person name="Izard J."/>
            <person name="Baranova O.V."/>
            <person name="Blanton J.M."/>
            <person name="Tanner A.C."/>
            <person name="Dewhirst F.E."/>
            <person name="Haas B."/>
            <person name="Nusbaum C."/>
            <person name="Birren B."/>
        </authorList>
    </citation>
    <scope>NUCLEOTIDE SEQUENCE [LARGE SCALE GENOMIC DNA]</scope>
    <source>
        <strain evidence="1">1-1 BBBD Race 1</strain>
    </source>
</reference>
<sequence length="143" mass="15790">MCSCVAGVSLTSPPSSLKYETRKGKAKSKLSKEISAGASNNSFVEFANWFANHQARNVRASPPSSVHGATPDQLVDYLVFVSIAPDHKREELLTTLFEHDINNYQMFKSLSVEELRSIGFNVGVISKLCSNVNKFRNHLAQNS</sequence>
<dbReference type="VEuPathDB" id="FungiDB:PTTG_27352"/>
<dbReference type="OrthoDB" id="2506803at2759"/>
<evidence type="ECO:0000313" key="3">
    <source>
        <dbReference type="Proteomes" id="UP000005240"/>
    </source>
</evidence>
<protein>
    <submittedName>
        <fullName evidence="1 2">Uncharacterized protein</fullName>
    </submittedName>
</protein>
<dbReference type="EnsemblFungi" id="PTTG_27352-t43_1">
    <property type="protein sequence ID" value="PTTG_27352-t43_1-p1"/>
    <property type="gene ID" value="PTTG_27352"/>
</dbReference>
<reference evidence="2 3" key="3">
    <citation type="journal article" date="2017" name="G3 (Bethesda)">
        <title>Comparative analysis highlights variable genome content of wheat rusts and divergence of the mating loci.</title>
        <authorList>
            <person name="Cuomo C.A."/>
            <person name="Bakkeren G."/>
            <person name="Khalil H.B."/>
            <person name="Panwar V."/>
            <person name="Joly D."/>
            <person name="Linning R."/>
            <person name="Sakthikumar S."/>
            <person name="Song X."/>
            <person name="Adiconis X."/>
            <person name="Fan L."/>
            <person name="Goldberg J.M."/>
            <person name="Levin J.Z."/>
            <person name="Young S."/>
            <person name="Zeng Q."/>
            <person name="Anikster Y."/>
            <person name="Bruce M."/>
            <person name="Wang M."/>
            <person name="Yin C."/>
            <person name="McCallum B."/>
            <person name="Szabo L.J."/>
            <person name="Hulbert S."/>
            <person name="Chen X."/>
            <person name="Fellers J.P."/>
        </authorList>
    </citation>
    <scope>NUCLEOTIDE SEQUENCE</scope>
    <source>
        <strain evidence="3">Isolate 1-1 / race 1 (BBBD)</strain>
        <strain evidence="2">isolate 1-1 / race 1 (BBBD)</strain>
    </source>
</reference>
<reference evidence="1" key="2">
    <citation type="submission" date="2016-05" db="EMBL/GenBank/DDBJ databases">
        <title>Comparative analysis highlights variable genome content of wheat rusts and divergence of the mating loci.</title>
        <authorList>
            <person name="Cuomo C.A."/>
            <person name="Bakkeren G."/>
            <person name="Szabo L."/>
            <person name="Khalil H."/>
            <person name="Joly D."/>
            <person name="Goldberg J."/>
            <person name="Young S."/>
            <person name="Zeng Q."/>
            <person name="Fellers J."/>
        </authorList>
    </citation>
    <scope>NUCLEOTIDE SEQUENCE [LARGE SCALE GENOMIC DNA]</scope>
    <source>
        <strain evidence="1">1-1 BBBD Race 1</strain>
    </source>
</reference>
<evidence type="ECO:0000313" key="1">
    <source>
        <dbReference type="EMBL" id="OAV93458.1"/>
    </source>
</evidence>
<organism evidence="1">
    <name type="scientific">Puccinia triticina (isolate 1-1 / race 1 (BBBD))</name>
    <name type="common">Brown leaf rust fungus</name>
    <dbReference type="NCBI Taxonomy" id="630390"/>
    <lineage>
        <taxon>Eukaryota</taxon>
        <taxon>Fungi</taxon>
        <taxon>Dikarya</taxon>
        <taxon>Basidiomycota</taxon>
        <taxon>Pucciniomycotina</taxon>
        <taxon>Pucciniomycetes</taxon>
        <taxon>Pucciniales</taxon>
        <taxon>Pucciniaceae</taxon>
        <taxon>Puccinia</taxon>
    </lineage>
</organism>
<name>A0A180GLW5_PUCT1</name>
<dbReference type="AlphaFoldDB" id="A0A180GLW5"/>
<dbReference type="EMBL" id="ADAS02000051">
    <property type="protein sequence ID" value="OAV93458.1"/>
    <property type="molecule type" value="Genomic_DNA"/>
</dbReference>